<evidence type="ECO:0000313" key="1">
    <source>
        <dbReference type="Proteomes" id="UP000095283"/>
    </source>
</evidence>
<name>A0A1I7WSV4_HETBA</name>
<dbReference type="WBParaSite" id="Hba_08225">
    <property type="protein sequence ID" value="Hba_08225"/>
    <property type="gene ID" value="Hba_08225"/>
</dbReference>
<keyword evidence="1" id="KW-1185">Reference proteome</keyword>
<sequence>MLTLAYLSVYIAMQVCFQMNRGEISPQINE</sequence>
<protein>
    <submittedName>
        <fullName evidence="2">Bestrophin homolog</fullName>
    </submittedName>
</protein>
<reference evidence="2" key="1">
    <citation type="submission" date="2016-11" db="UniProtKB">
        <authorList>
            <consortium name="WormBaseParasite"/>
        </authorList>
    </citation>
    <scope>IDENTIFICATION</scope>
</reference>
<dbReference type="Proteomes" id="UP000095283">
    <property type="component" value="Unplaced"/>
</dbReference>
<accession>A0A1I7WSV4</accession>
<organism evidence="1 2">
    <name type="scientific">Heterorhabditis bacteriophora</name>
    <name type="common">Entomopathogenic nematode worm</name>
    <dbReference type="NCBI Taxonomy" id="37862"/>
    <lineage>
        <taxon>Eukaryota</taxon>
        <taxon>Metazoa</taxon>
        <taxon>Ecdysozoa</taxon>
        <taxon>Nematoda</taxon>
        <taxon>Chromadorea</taxon>
        <taxon>Rhabditida</taxon>
        <taxon>Rhabditina</taxon>
        <taxon>Rhabditomorpha</taxon>
        <taxon>Strongyloidea</taxon>
        <taxon>Heterorhabditidae</taxon>
        <taxon>Heterorhabditis</taxon>
    </lineage>
</organism>
<dbReference type="AlphaFoldDB" id="A0A1I7WSV4"/>
<evidence type="ECO:0000313" key="2">
    <source>
        <dbReference type="WBParaSite" id="Hba_08225"/>
    </source>
</evidence>
<proteinExistence type="predicted"/>